<dbReference type="PANTHER" id="PTHR43625:SF78">
    <property type="entry name" value="PYRIDOXAL REDUCTASE-RELATED"/>
    <property type="match status" value="1"/>
</dbReference>
<organism evidence="3 4">
    <name type="scientific">Tilletiopsis washingtonensis</name>
    <dbReference type="NCBI Taxonomy" id="58919"/>
    <lineage>
        <taxon>Eukaryota</taxon>
        <taxon>Fungi</taxon>
        <taxon>Dikarya</taxon>
        <taxon>Basidiomycota</taxon>
        <taxon>Ustilaginomycotina</taxon>
        <taxon>Exobasidiomycetes</taxon>
        <taxon>Entylomatales</taxon>
        <taxon>Entylomatales incertae sedis</taxon>
        <taxon>Tilletiopsis</taxon>
    </lineage>
</organism>
<feature type="domain" description="NADP-dependent oxidoreductase" evidence="2">
    <location>
        <begin position="23"/>
        <end position="331"/>
    </location>
</feature>
<evidence type="ECO:0000313" key="4">
    <source>
        <dbReference type="Proteomes" id="UP000245946"/>
    </source>
</evidence>
<accession>A0A316ZGT9</accession>
<dbReference type="RefSeq" id="XP_025601266.1">
    <property type="nucleotide sequence ID" value="XM_025743879.1"/>
</dbReference>
<proteinExistence type="predicted"/>
<evidence type="ECO:0000259" key="2">
    <source>
        <dbReference type="Pfam" id="PF00248"/>
    </source>
</evidence>
<dbReference type="STRING" id="58919.A0A316ZGT9"/>
<sequence>MSQQPMHSVALGGDAKDIHIAQIGYGSMHTWGAKPVTDGEILETLKAAIEGAAPHKLLFNGGAFYGPPHDAGANLRMIKNLFAKYPELRERTVLCIKGGFVMKDYIEKGIAGVKNDASEENLREDLRRITEELGGDKPDIYELARVDKKIPIEEQMKTMAKLRDEGLFGHIGLSEVAAETIRRAVKITSIASVEVEYSMFETTIEDNGVLAVCEELAIPIFAYSVTGKGMLTGTLKKRSDLAPDDIRLHQDRFSEENFPLNVKLGEAVAARAEKRGQTGSQLAIGWAIAASKKRIVVPIPQTTKVSRVEENFVPGRPGNELTAEDQAEVRKLLKEIGVAGERYNAAAREHMNLWG</sequence>
<dbReference type="SUPFAM" id="SSF51430">
    <property type="entry name" value="NAD(P)-linked oxidoreductase"/>
    <property type="match status" value="1"/>
</dbReference>
<reference evidence="3 4" key="1">
    <citation type="journal article" date="2018" name="Mol. Biol. Evol.">
        <title>Broad Genomic Sampling Reveals a Smut Pathogenic Ancestry of the Fungal Clade Ustilaginomycotina.</title>
        <authorList>
            <person name="Kijpornyongpan T."/>
            <person name="Mondo S.J."/>
            <person name="Barry K."/>
            <person name="Sandor L."/>
            <person name="Lee J."/>
            <person name="Lipzen A."/>
            <person name="Pangilinan J."/>
            <person name="LaButti K."/>
            <person name="Hainaut M."/>
            <person name="Henrissat B."/>
            <person name="Grigoriev I.V."/>
            <person name="Spatafora J.W."/>
            <person name="Aime M.C."/>
        </authorList>
    </citation>
    <scope>NUCLEOTIDE SEQUENCE [LARGE SCALE GENOMIC DNA]</scope>
    <source>
        <strain evidence="3 4">MCA 4186</strain>
    </source>
</reference>
<dbReference type="AlphaFoldDB" id="A0A316ZGT9"/>
<dbReference type="GO" id="GO:0016491">
    <property type="term" value="F:oxidoreductase activity"/>
    <property type="evidence" value="ECO:0007669"/>
    <property type="project" value="UniProtKB-KW"/>
</dbReference>
<dbReference type="InterPro" id="IPR050791">
    <property type="entry name" value="Aldo-Keto_reductase"/>
</dbReference>
<dbReference type="InterPro" id="IPR036812">
    <property type="entry name" value="NAD(P)_OxRdtase_dom_sf"/>
</dbReference>
<dbReference type="Pfam" id="PF00248">
    <property type="entry name" value="Aldo_ket_red"/>
    <property type="match status" value="1"/>
</dbReference>
<protein>
    <submittedName>
        <fullName evidence="3">Aldo/keto reductase</fullName>
    </submittedName>
</protein>
<dbReference type="OrthoDB" id="37537at2759"/>
<dbReference type="Gene3D" id="3.20.20.100">
    <property type="entry name" value="NADP-dependent oxidoreductase domain"/>
    <property type="match status" value="1"/>
</dbReference>
<name>A0A316ZGT9_9BASI</name>
<dbReference type="GeneID" id="37271423"/>
<dbReference type="EMBL" id="KZ819284">
    <property type="protein sequence ID" value="PWO00988.1"/>
    <property type="molecule type" value="Genomic_DNA"/>
</dbReference>
<dbReference type="Proteomes" id="UP000245946">
    <property type="component" value="Unassembled WGS sequence"/>
</dbReference>
<evidence type="ECO:0000256" key="1">
    <source>
        <dbReference type="ARBA" id="ARBA00023002"/>
    </source>
</evidence>
<keyword evidence="1" id="KW-0560">Oxidoreductase</keyword>
<dbReference type="CDD" id="cd19077">
    <property type="entry name" value="AKR_AKR8A1-2"/>
    <property type="match status" value="1"/>
</dbReference>
<evidence type="ECO:0000313" key="3">
    <source>
        <dbReference type="EMBL" id="PWO00988.1"/>
    </source>
</evidence>
<keyword evidence="4" id="KW-1185">Reference proteome</keyword>
<dbReference type="PANTHER" id="PTHR43625">
    <property type="entry name" value="AFLATOXIN B1 ALDEHYDE REDUCTASE"/>
    <property type="match status" value="1"/>
</dbReference>
<dbReference type="GO" id="GO:0005737">
    <property type="term" value="C:cytoplasm"/>
    <property type="evidence" value="ECO:0007669"/>
    <property type="project" value="TreeGrafter"/>
</dbReference>
<dbReference type="InterPro" id="IPR023210">
    <property type="entry name" value="NADP_OxRdtase_dom"/>
</dbReference>
<gene>
    <name evidence="3" type="ORF">FA09DRAFT_336376</name>
</gene>